<evidence type="ECO:0000256" key="1">
    <source>
        <dbReference type="ARBA" id="ARBA00023002"/>
    </source>
</evidence>
<accession>A0A6A4VU57</accession>
<evidence type="ECO:0000313" key="6">
    <source>
        <dbReference type="Proteomes" id="UP000440578"/>
    </source>
</evidence>
<comment type="similarity">
    <text evidence="2">Belongs to the short-chain dehydrogenases/reductases (SDR) family.</text>
</comment>
<feature type="chain" id="PRO_5025375165" evidence="4">
    <location>
        <begin position="22"/>
        <end position="323"/>
    </location>
</feature>
<dbReference type="PRINTS" id="PR00080">
    <property type="entry name" value="SDRFAMILY"/>
</dbReference>
<comment type="caution">
    <text evidence="5">The sequence shown here is derived from an EMBL/GenBank/DDBJ whole genome shotgun (WGS) entry which is preliminary data.</text>
</comment>
<evidence type="ECO:0000256" key="4">
    <source>
        <dbReference type="SAM" id="SignalP"/>
    </source>
</evidence>
<feature type="signal peptide" evidence="4">
    <location>
        <begin position="1"/>
        <end position="21"/>
    </location>
</feature>
<feature type="transmembrane region" description="Helical" evidence="3">
    <location>
        <begin position="258"/>
        <end position="277"/>
    </location>
</feature>
<dbReference type="AlphaFoldDB" id="A0A6A4VU57"/>
<dbReference type="GO" id="GO:0016491">
    <property type="term" value="F:oxidoreductase activity"/>
    <property type="evidence" value="ECO:0007669"/>
    <property type="project" value="UniProtKB-KW"/>
</dbReference>
<protein>
    <submittedName>
        <fullName evidence="5">Dehydrogenase/reductase SDR family member 7</fullName>
    </submittedName>
</protein>
<keyword evidence="3" id="KW-0812">Transmembrane</keyword>
<evidence type="ECO:0000256" key="3">
    <source>
        <dbReference type="SAM" id="Phobius"/>
    </source>
</evidence>
<keyword evidence="3" id="KW-0472">Membrane</keyword>
<dbReference type="OrthoDB" id="47007at2759"/>
<dbReference type="Pfam" id="PF00106">
    <property type="entry name" value="adh_short"/>
    <property type="match status" value="1"/>
</dbReference>
<name>A0A6A4VU57_AMPAM</name>
<sequence>MLWPVAVCLLLLLLLFLLCDCDPVLAVLSVLGRGRPALRGRVIWLTGASSGIGEALAVELAACGARLALSARRPAELERVRRRCLEAGAAADQVLVLPLDVTEFEQHRPALERLLAHFGRLDVLVNNAGRSQRCAWADTRPAVDRQLFELNVFAPVELTRVALPELVSRRGGQVVVMSSTAGTCPAPCSGSYTGSKHALHGFFGALRSELSAAGLRVTLLCPGPTFSDLLRSAFVAEPGQVLGGQMSASDRRMTAERCAGLCAVAIGAQLAEAWIAIQPILFFQYLNHYAPWLINFVFQLTGARLAMQLRDSRNSVPVETKQK</sequence>
<evidence type="ECO:0000313" key="5">
    <source>
        <dbReference type="EMBL" id="KAF0293438.1"/>
    </source>
</evidence>
<dbReference type="InterPro" id="IPR020904">
    <property type="entry name" value="Sc_DH/Rdtase_CS"/>
</dbReference>
<dbReference type="PRINTS" id="PR00081">
    <property type="entry name" value="GDHRDH"/>
</dbReference>
<reference evidence="5 6" key="1">
    <citation type="submission" date="2019-07" db="EMBL/GenBank/DDBJ databases">
        <title>Draft genome assembly of a fouling barnacle, Amphibalanus amphitrite (Darwin, 1854): The first reference genome for Thecostraca.</title>
        <authorList>
            <person name="Kim W."/>
        </authorList>
    </citation>
    <scope>NUCLEOTIDE SEQUENCE [LARGE SCALE GENOMIC DNA]</scope>
    <source>
        <strain evidence="5">SNU_AA5</strain>
        <tissue evidence="5">Soma without cirri and trophi</tissue>
    </source>
</reference>
<gene>
    <name evidence="5" type="primary">DHRS7</name>
    <name evidence="5" type="ORF">FJT64_008755</name>
</gene>
<dbReference type="SUPFAM" id="SSF51735">
    <property type="entry name" value="NAD(P)-binding Rossmann-fold domains"/>
    <property type="match status" value="1"/>
</dbReference>
<dbReference type="InterPro" id="IPR002347">
    <property type="entry name" value="SDR_fam"/>
</dbReference>
<dbReference type="InterPro" id="IPR036291">
    <property type="entry name" value="NAD(P)-bd_dom_sf"/>
</dbReference>
<keyword evidence="6" id="KW-1185">Reference proteome</keyword>
<dbReference type="PANTHER" id="PTHR44269">
    <property type="entry name" value="DEHYDROGENASE/REDUCTASE SDR FAMILY MEMBER 7-RELATED"/>
    <property type="match status" value="1"/>
</dbReference>
<dbReference type="PANTHER" id="PTHR44269:SF1">
    <property type="entry name" value="DEHYDROGENASE_REDUCTASE SDR FAMILY MEMBER 7"/>
    <property type="match status" value="1"/>
</dbReference>
<dbReference type="PROSITE" id="PS00061">
    <property type="entry name" value="ADH_SHORT"/>
    <property type="match status" value="1"/>
</dbReference>
<keyword evidence="1" id="KW-0560">Oxidoreductase</keyword>
<dbReference type="Gene3D" id="3.40.50.720">
    <property type="entry name" value="NAD(P)-binding Rossmann-like Domain"/>
    <property type="match status" value="1"/>
</dbReference>
<proteinExistence type="inferred from homology"/>
<evidence type="ECO:0000256" key="2">
    <source>
        <dbReference type="RuleBase" id="RU000363"/>
    </source>
</evidence>
<keyword evidence="4" id="KW-0732">Signal</keyword>
<organism evidence="5 6">
    <name type="scientific">Amphibalanus amphitrite</name>
    <name type="common">Striped barnacle</name>
    <name type="synonym">Balanus amphitrite</name>
    <dbReference type="NCBI Taxonomy" id="1232801"/>
    <lineage>
        <taxon>Eukaryota</taxon>
        <taxon>Metazoa</taxon>
        <taxon>Ecdysozoa</taxon>
        <taxon>Arthropoda</taxon>
        <taxon>Crustacea</taxon>
        <taxon>Multicrustacea</taxon>
        <taxon>Cirripedia</taxon>
        <taxon>Thoracica</taxon>
        <taxon>Thoracicalcarea</taxon>
        <taxon>Balanomorpha</taxon>
        <taxon>Balanoidea</taxon>
        <taxon>Balanidae</taxon>
        <taxon>Amphibalaninae</taxon>
        <taxon>Amphibalanus</taxon>
    </lineage>
</organism>
<dbReference type="InterPro" id="IPR053011">
    <property type="entry name" value="SDR_family_member_7"/>
</dbReference>
<keyword evidence="3" id="KW-1133">Transmembrane helix</keyword>
<dbReference type="Proteomes" id="UP000440578">
    <property type="component" value="Unassembled WGS sequence"/>
</dbReference>
<dbReference type="EMBL" id="VIIS01001747">
    <property type="protein sequence ID" value="KAF0293438.1"/>
    <property type="molecule type" value="Genomic_DNA"/>
</dbReference>